<protein>
    <submittedName>
        <fullName evidence="1">Uncharacterized protein</fullName>
    </submittedName>
</protein>
<accession>A0A1R3KED6</accession>
<evidence type="ECO:0000313" key="1">
    <source>
        <dbReference type="EMBL" id="OMP05419.1"/>
    </source>
</evidence>
<keyword evidence="2" id="KW-1185">Reference proteome</keyword>
<evidence type="ECO:0000313" key="2">
    <source>
        <dbReference type="Proteomes" id="UP000188268"/>
    </source>
</evidence>
<sequence>AEQLQLPECRCRPHPPTFKFATHAPSVIADNTAAKPLSSAAFVPMSQKKFIPL</sequence>
<name>A0A1R3KED6_COCAP</name>
<gene>
    <name evidence="1" type="ORF">CCACVL1_01910</name>
</gene>
<organism evidence="1 2">
    <name type="scientific">Corchorus capsularis</name>
    <name type="common">Jute</name>
    <dbReference type="NCBI Taxonomy" id="210143"/>
    <lineage>
        <taxon>Eukaryota</taxon>
        <taxon>Viridiplantae</taxon>
        <taxon>Streptophyta</taxon>
        <taxon>Embryophyta</taxon>
        <taxon>Tracheophyta</taxon>
        <taxon>Spermatophyta</taxon>
        <taxon>Magnoliopsida</taxon>
        <taxon>eudicotyledons</taxon>
        <taxon>Gunneridae</taxon>
        <taxon>Pentapetalae</taxon>
        <taxon>rosids</taxon>
        <taxon>malvids</taxon>
        <taxon>Malvales</taxon>
        <taxon>Malvaceae</taxon>
        <taxon>Grewioideae</taxon>
        <taxon>Apeibeae</taxon>
        <taxon>Corchorus</taxon>
    </lineage>
</organism>
<dbReference type="AlphaFoldDB" id="A0A1R3KED6"/>
<dbReference type="EMBL" id="AWWV01005378">
    <property type="protein sequence ID" value="OMP05419.1"/>
    <property type="molecule type" value="Genomic_DNA"/>
</dbReference>
<comment type="caution">
    <text evidence="1">The sequence shown here is derived from an EMBL/GenBank/DDBJ whole genome shotgun (WGS) entry which is preliminary data.</text>
</comment>
<feature type="non-terminal residue" evidence="1">
    <location>
        <position position="1"/>
    </location>
</feature>
<dbReference type="Gramene" id="OMP05419">
    <property type="protein sequence ID" value="OMP05419"/>
    <property type="gene ID" value="CCACVL1_01910"/>
</dbReference>
<dbReference type="Proteomes" id="UP000188268">
    <property type="component" value="Unassembled WGS sequence"/>
</dbReference>
<proteinExistence type="predicted"/>
<reference evidence="1 2" key="1">
    <citation type="submission" date="2013-09" db="EMBL/GenBank/DDBJ databases">
        <title>Corchorus capsularis genome sequencing.</title>
        <authorList>
            <person name="Alam M."/>
            <person name="Haque M.S."/>
            <person name="Islam M.S."/>
            <person name="Emdad E.M."/>
            <person name="Islam M.M."/>
            <person name="Ahmed B."/>
            <person name="Halim A."/>
            <person name="Hossen Q.M.M."/>
            <person name="Hossain M.Z."/>
            <person name="Ahmed R."/>
            <person name="Khan M.M."/>
            <person name="Islam R."/>
            <person name="Rashid M.M."/>
            <person name="Khan S.A."/>
            <person name="Rahman M.S."/>
            <person name="Alam M."/>
        </authorList>
    </citation>
    <scope>NUCLEOTIDE SEQUENCE [LARGE SCALE GENOMIC DNA]</scope>
    <source>
        <strain evidence="2">cv. CVL-1</strain>
        <tissue evidence="1">Whole seedling</tissue>
    </source>
</reference>